<name>A0A2A2K6C6_9BILA</name>
<dbReference type="InterPro" id="IPR052563">
    <property type="entry name" value="FliK"/>
</dbReference>
<dbReference type="InterPro" id="IPR036890">
    <property type="entry name" value="HATPase_C_sf"/>
</dbReference>
<dbReference type="PANTHER" id="PTHR37533">
    <property type="entry name" value="FLAGELLAR HOOK-LENGTH CONTROL PROTEIN"/>
    <property type="match status" value="1"/>
</dbReference>
<dbReference type="OrthoDB" id="10564606at2759"/>
<evidence type="ECO:0000259" key="2">
    <source>
        <dbReference type="Pfam" id="PF02120"/>
    </source>
</evidence>
<dbReference type="InterPro" id="IPR021136">
    <property type="entry name" value="Flagellar_hook_control-like_C"/>
</dbReference>
<evidence type="ECO:0000256" key="1">
    <source>
        <dbReference type="SAM" id="MobiDB-lite"/>
    </source>
</evidence>
<proteinExistence type="predicted"/>
<gene>
    <name evidence="3" type="ORF">WR25_02472</name>
</gene>
<dbReference type="PANTHER" id="PTHR37533:SF2">
    <property type="entry name" value="FLAGELLAR HOOK-LENGTH CONTROL PROTEIN"/>
    <property type="match status" value="1"/>
</dbReference>
<dbReference type="Gene3D" id="3.30.750.140">
    <property type="match status" value="1"/>
</dbReference>
<feature type="compositionally biased region" description="Polar residues" evidence="1">
    <location>
        <begin position="184"/>
        <end position="193"/>
    </location>
</feature>
<protein>
    <recommendedName>
        <fullName evidence="2">Flagellar hook-length control protein-like C-terminal domain-containing protein</fullName>
    </recommendedName>
</protein>
<dbReference type="Proteomes" id="UP000218231">
    <property type="component" value="Unassembled WGS sequence"/>
</dbReference>
<comment type="caution">
    <text evidence="3">The sequence shown here is derived from an EMBL/GenBank/DDBJ whole genome shotgun (WGS) entry which is preliminary data.</text>
</comment>
<keyword evidence="4" id="KW-1185">Reference proteome</keyword>
<dbReference type="Gene3D" id="3.30.565.10">
    <property type="entry name" value="Histidine kinase-like ATPase, C-terminal domain"/>
    <property type="match status" value="1"/>
</dbReference>
<dbReference type="InterPro" id="IPR038610">
    <property type="entry name" value="FliK-like_C_sf"/>
</dbReference>
<feature type="region of interest" description="Disordered" evidence="1">
    <location>
        <begin position="476"/>
        <end position="523"/>
    </location>
</feature>
<feature type="compositionally biased region" description="Basic and acidic residues" evidence="1">
    <location>
        <begin position="130"/>
        <end position="148"/>
    </location>
</feature>
<dbReference type="Pfam" id="PF02120">
    <property type="entry name" value="Flg_hook"/>
    <property type="match status" value="1"/>
</dbReference>
<feature type="region of interest" description="Disordered" evidence="1">
    <location>
        <begin position="129"/>
        <end position="207"/>
    </location>
</feature>
<organism evidence="3 4">
    <name type="scientific">Diploscapter pachys</name>
    <dbReference type="NCBI Taxonomy" id="2018661"/>
    <lineage>
        <taxon>Eukaryota</taxon>
        <taxon>Metazoa</taxon>
        <taxon>Ecdysozoa</taxon>
        <taxon>Nematoda</taxon>
        <taxon>Chromadorea</taxon>
        <taxon>Rhabditida</taxon>
        <taxon>Rhabditina</taxon>
        <taxon>Rhabditomorpha</taxon>
        <taxon>Rhabditoidea</taxon>
        <taxon>Rhabditidae</taxon>
        <taxon>Diploscapter</taxon>
    </lineage>
</organism>
<dbReference type="EMBL" id="LIAE01009509">
    <property type="protein sequence ID" value="PAV69423.1"/>
    <property type="molecule type" value="Genomic_DNA"/>
</dbReference>
<dbReference type="CDD" id="cd16936">
    <property type="entry name" value="HATPase_RsbW-like"/>
    <property type="match status" value="1"/>
</dbReference>
<reference evidence="3 4" key="1">
    <citation type="journal article" date="2017" name="Curr. Biol.">
        <title>Genome architecture and evolution of a unichromosomal asexual nematode.</title>
        <authorList>
            <person name="Fradin H."/>
            <person name="Zegar C."/>
            <person name="Gutwein M."/>
            <person name="Lucas J."/>
            <person name="Kovtun M."/>
            <person name="Corcoran D."/>
            <person name="Baugh L.R."/>
            <person name="Kiontke K."/>
            <person name="Gunsalus K."/>
            <person name="Fitch D.H."/>
            <person name="Piano F."/>
        </authorList>
    </citation>
    <scope>NUCLEOTIDE SEQUENCE [LARGE SCALE GENOMIC DNA]</scope>
    <source>
        <strain evidence="3">PF1309</strain>
    </source>
</reference>
<accession>A0A2A2K6C6</accession>
<evidence type="ECO:0000313" key="3">
    <source>
        <dbReference type="EMBL" id="PAV69423.1"/>
    </source>
</evidence>
<dbReference type="CDD" id="cd17470">
    <property type="entry name" value="T3SS_Flik_C"/>
    <property type="match status" value="1"/>
</dbReference>
<feature type="compositionally biased region" description="Low complexity" evidence="1">
    <location>
        <begin position="481"/>
        <end position="493"/>
    </location>
</feature>
<dbReference type="AlphaFoldDB" id="A0A2A2K6C6"/>
<evidence type="ECO:0000313" key="4">
    <source>
        <dbReference type="Proteomes" id="UP000218231"/>
    </source>
</evidence>
<sequence length="538" mass="55910">MHEVGGFVSIGLQVEPRGAGGRLMIEVRDSGAGFDVARELARTPEQQAFSGRGMGLVQRLAGQARWLEGGRLAQVDFEWFWSGDCSMPVAPNPLLQAGLANQAQRQAASAAEKPLQAAKQGAGFDQVMARQERDSTPVKSAPARDEKPASQVPPAKNKAQPDPAAGGKQAADKAPAVADDGKSLPSTASSQPVDDTDEAADGSAVPPLDASLVAGQVTDAQAGAQLLQAQAEAVAPVLQAAVRAPLQPAPAPVQVAQEAEQTTAFDPEADALADMPALRLALEQDAQSKGKTSAHAVVDNNGQQTANPATAAVNTLATLAEKGESEPGQGERGDKAFAGLLDDGLKDIKGASSDTRVDDFANRLASLTQAVTPKTANAVPATPGPLQQPLAMNQGGWTEGLVNRVMYLSSQNLKSADIQLEPRELGRLDIRVNVATDQSTQIHFVSGHAGVRDALDSQVHRLRELFAQQGLAQPDVSVADQSRGQQQQHEAQQGGSGLSGVAARRGNAAEGDDADPAEVARPVEQQVVVGDSVVDYYA</sequence>
<feature type="domain" description="Flagellar hook-length control protein-like C-terminal" evidence="2">
    <location>
        <begin position="404"/>
        <end position="487"/>
    </location>
</feature>